<feature type="compositionally biased region" description="Low complexity" evidence="1">
    <location>
        <begin position="387"/>
        <end position="396"/>
    </location>
</feature>
<name>A0A3A3ZZ63_9ACTN</name>
<evidence type="ECO:0000313" key="5">
    <source>
        <dbReference type="Proteomes" id="UP000265768"/>
    </source>
</evidence>
<feature type="signal peptide" evidence="3">
    <location>
        <begin position="1"/>
        <end position="31"/>
    </location>
</feature>
<evidence type="ECO:0000256" key="1">
    <source>
        <dbReference type="SAM" id="MobiDB-lite"/>
    </source>
</evidence>
<feature type="compositionally biased region" description="Pro residues" evidence="1">
    <location>
        <begin position="415"/>
        <end position="425"/>
    </location>
</feature>
<dbReference type="RefSeq" id="WP_119931788.1">
    <property type="nucleotide sequence ID" value="NZ_QZEY01000031.1"/>
</dbReference>
<sequence length="493" mass="50515">MTPARRLLAALALTPALAVPAVVGGASPATAEIDGDILAPTDGQIVTGGSVRLSAKVEGPATLHLLVVSPGGRSQKVGEKAVLIGSSTLNASYTPEDARNGTYRVSLKGSLTGKVYDTASFRVRRPPATPRRVKASMSGKERVVVTWAKGREPDLQAYEVISSTGGVVGTLDAGDCGGSCEATLAVPDAARGKRVGFAVRAKRSDGDGGSVASGRSAMSYVTVPAAPRPRATAPEVRPPAEGDGRENDTRENDRGRADPPAAGELPRLPRAAQPTPDAASSPFTLPDSSGETADSDSALGGTGTGTTGGDKPQLPPAAKSSQNTPTAVPGTLNWGQSVAILLILLLVAGHVGWWARRRTAVATAPAADEAPASGPRRPAVILAMGTRRPAASRAPSAPGPRRRPSPIRLALPKSAPKPAPKPTPKAAPETPGHGTPAPAPTPHEPSTARTQDRPPADAATGFWRDTPDSKPSAPGDSPTRWAARPYTGRRRRD</sequence>
<gene>
    <name evidence="4" type="ORF">D5H75_39640</name>
</gene>
<dbReference type="InterPro" id="IPR013783">
    <property type="entry name" value="Ig-like_fold"/>
</dbReference>
<reference evidence="4 5" key="1">
    <citation type="submission" date="2018-09" db="EMBL/GenBank/DDBJ databases">
        <title>YIM 75507 draft genome.</title>
        <authorList>
            <person name="Tang S."/>
            <person name="Feng Y."/>
        </authorList>
    </citation>
    <scope>NUCLEOTIDE SEQUENCE [LARGE SCALE GENOMIC DNA]</scope>
    <source>
        <strain evidence="4 5">YIM 75507</strain>
    </source>
</reference>
<dbReference type="EMBL" id="QZEY01000031">
    <property type="protein sequence ID" value="RJL20404.1"/>
    <property type="molecule type" value="Genomic_DNA"/>
</dbReference>
<organism evidence="4 5">
    <name type="scientific">Bailinhaonella thermotolerans</name>
    <dbReference type="NCBI Taxonomy" id="1070861"/>
    <lineage>
        <taxon>Bacteria</taxon>
        <taxon>Bacillati</taxon>
        <taxon>Actinomycetota</taxon>
        <taxon>Actinomycetes</taxon>
        <taxon>Streptosporangiales</taxon>
        <taxon>Streptosporangiaceae</taxon>
        <taxon>Bailinhaonella</taxon>
    </lineage>
</organism>
<evidence type="ECO:0000256" key="3">
    <source>
        <dbReference type="SAM" id="SignalP"/>
    </source>
</evidence>
<keyword evidence="3" id="KW-0732">Signal</keyword>
<comment type="caution">
    <text evidence="4">The sequence shown here is derived from an EMBL/GenBank/DDBJ whole genome shotgun (WGS) entry which is preliminary data.</text>
</comment>
<feature type="chain" id="PRO_5039582967" description="Fibronectin type-III domain-containing protein" evidence="3">
    <location>
        <begin position="32"/>
        <end position="493"/>
    </location>
</feature>
<accession>A0A3A3ZZ63</accession>
<feature type="compositionally biased region" description="Low complexity" evidence="1">
    <location>
        <begin position="426"/>
        <end position="436"/>
    </location>
</feature>
<keyword evidence="2" id="KW-0812">Transmembrane</keyword>
<evidence type="ECO:0000256" key="2">
    <source>
        <dbReference type="SAM" id="Phobius"/>
    </source>
</evidence>
<feature type="region of interest" description="Disordered" evidence="1">
    <location>
        <begin position="220"/>
        <end position="326"/>
    </location>
</feature>
<dbReference type="OrthoDB" id="3478821at2"/>
<dbReference type="Proteomes" id="UP000265768">
    <property type="component" value="Unassembled WGS sequence"/>
</dbReference>
<feature type="region of interest" description="Disordered" evidence="1">
    <location>
        <begin position="386"/>
        <end position="493"/>
    </location>
</feature>
<dbReference type="GO" id="GO:0005975">
    <property type="term" value="P:carbohydrate metabolic process"/>
    <property type="evidence" value="ECO:0007669"/>
    <property type="project" value="UniProtKB-ARBA"/>
</dbReference>
<feature type="compositionally biased region" description="Basic and acidic residues" evidence="1">
    <location>
        <begin position="238"/>
        <end position="257"/>
    </location>
</feature>
<dbReference type="AlphaFoldDB" id="A0A3A3ZZ63"/>
<proteinExistence type="predicted"/>
<evidence type="ECO:0000313" key="4">
    <source>
        <dbReference type="EMBL" id="RJL20404.1"/>
    </source>
</evidence>
<feature type="transmembrane region" description="Helical" evidence="2">
    <location>
        <begin position="334"/>
        <end position="355"/>
    </location>
</feature>
<keyword evidence="2" id="KW-1133">Transmembrane helix</keyword>
<protein>
    <recommendedName>
        <fullName evidence="6">Fibronectin type-III domain-containing protein</fullName>
    </recommendedName>
</protein>
<dbReference type="Gene3D" id="2.60.40.10">
    <property type="entry name" value="Immunoglobulins"/>
    <property type="match status" value="1"/>
</dbReference>
<feature type="compositionally biased region" description="Low complexity" evidence="1">
    <location>
        <begin position="221"/>
        <end position="237"/>
    </location>
</feature>
<keyword evidence="2" id="KW-0472">Membrane</keyword>
<evidence type="ECO:0008006" key="6">
    <source>
        <dbReference type="Google" id="ProtNLM"/>
    </source>
</evidence>
<feature type="compositionally biased region" description="Polar residues" evidence="1">
    <location>
        <begin position="281"/>
        <end position="292"/>
    </location>
</feature>
<keyword evidence="5" id="KW-1185">Reference proteome</keyword>